<keyword evidence="9" id="KW-1185">Reference proteome</keyword>
<evidence type="ECO:0000256" key="4">
    <source>
        <dbReference type="PROSITE-ProRule" id="PRU00510"/>
    </source>
</evidence>
<feature type="domain" description="DnaK suppressor protein DksA N-terminal" evidence="7">
    <location>
        <begin position="20"/>
        <end position="89"/>
    </location>
</feature>
<dbReference type="EMBL" id="FNRM01000011">
    <property type="protein sequence ID" value="SEA97919.1"/>
    <property type="molecule type" value="Genomic_DNA"/>
</dbReference>
<evidence type="ECO:0000256" key="1">
    <source>
        <dbReference type="ARBA" id="ARBA00022723"/>
    </source>
</evidence>
<dbReference type="STRING" id="152573.SAMN04488051_11144"/>
<dbReference type="Pfam" id="PF01258">
    <property type="entry name" value="zf-dskA_traR"/>
    <property type="match status" value="1"/>
</dbReference>
<keyword evidence="2" id="KW-0863">Zinc-finger</keyword>
<name>A0A1H4FKN6_ALKAM</name>
<accession>A0A1H4FKN6</accession>
<evidence type="ECO:0000313" key="8">
    <source>
        <dbReference type="EMBL" id="SEA97919.1"/>
    </source>
</evidence>
<proteinExistence type="predicted"/>
<sequence length="137" mass="16283">MLTEQALLQMPAEDYMNASQLAYFEQLLRQQKQDLQRRIEQSKQSLGNREVEPDELDRALIEEENRQSLRLVEREYFLLRKIEQALDRIASREYGYCKESGQPIGLKRLLARPTAELSLDAKERQEMQEKHFSKRRG</sequence>
<feature type="coiled-coil region" evidence="5">
    <location>
        <begin position="25"/>
        <end position="52"/>
    </location>
</feature>
<dbReference type="Pfam" id="PF21157">
    <property type="entry name" value="DksA_N"/>
    <property type="match status" value="1"/>
</dbReference>
<feature type="domain" description="Zinc finger DksA/TraR C4-type" evidence="6">
    <location>
        <begin position="92"/>
        <end position="126"/>
    </location>
</feature>
<dbReference type="GO" id="GO:0008270">
    <property type="term" value="F:zinc ion binding"/>
    <property type="evidence" value="ECO:0007669"/>
    <property type="project" value="UniProtKB-KW"/>
</dbReference>
<dbReference type="PROSITE" id="PS51128">
    <property type="entry name" value="ZF_DKSA_2"/>
    <property type="match status" value="1"/>
</dbReference>
<evidence type="ECO:0000256" key="3">
    <source>
        <dbReference type="ARBA" id="ARBA00022833"/>
    </source>
</evidence>
<dbReference type="Proteomes" id="UP000198773">
    <property type="component" value="Unassembled WGS sequence"/>
</dbReference>
<dbReference type="PANTHER" id="PTHR33823">
    <property type="entry name" value="RNA POLYMERASE-BINDING TRANSCRIPTION FACTOR DKSA-RELATED"/>
    <property type="match status" value="1"/>
</dbReference>
<dbReference type="PANTHER" id="PTHR33823:SF2">
    <property type="entry name" value="RNA POLYMERASE-BINDING TRANSCRIPTION FACTOR DKSA"/>
    <property type="match status" value="1"/>
</dbReference>
<evidence type="ECO:0000259" key="6">
    <source>
        <dbReference type="Pfam" id="PF01258"/>
    </source>
</evidence>
<dbReference type="OrthoDB" id="9803742at2"/>
<dbReference type="AlphaFoldDB" id="A0A1H4FKN6"/>
<dbReference type="SUPFAM" id="SSF57716">
    <property type="entry name" value="Glucocorticoid receptor-like (DNA-binding domain)"/>
    <property type="match status" value="1"/>
</dbReference>
<keyword evidence="5" id="KW-0175">Coiled coil</keyword>
<dbReference type="Gene3D" id="1.20.120.910">
    <property type="entry name" value="DksA, coiled-coil domain"/>
    <property type="match status" value="1"/>
</dbReference>
<dbReference type="RefSeq" id="WP_091344929.1">
    <property type="nucleotide sequence ID" value="NZ_FNRM01000011.1"/>
</dbReference>
<dbReference type="InterPro" id="IPR037187">
    <property type="entry name" value="DnaK_N"/>
</dbReference>
<evidence type="ECO:0000313" key="9">
    <source>
        <dbReference type="Proteomes" id="UP000198773"/>
    </source>
</evidence>
<reference evidence="8 9" key="1">
    <citation type="submission" date="2016-10" db="EMBL/GenBank/DDBJ databases">
        <authorList>
            <person name="de Groot N.N."/>
        </authorList>
    </citation>
    <scope>NUCLEOTIDE SEQUENCE [LARGE SCALE GENOMIC DNA]</scope>
    <source>
        <strain evidence="8 9">CGMCC 1.3430</strain>
    </source>
</reference>
<dbReference type="SUPFAM" id="SSF109635">
    <property type="entry name" value="DnaK suppressor protein DksA, alpha-hairpin domain"/>
    <property type="match status" value="1"/>
</dbReference>
<evidence type="ECO:0000259" key="7">
    <source>
        <dbReference type="Pfam" id="PF21157"/>
    </source>
</evidence>
<feature type="zinc finger region" description="dksA C4-type" evidence="4">
    <location>
        <begin position="97"/>
        <end position="121"/>
    </location>
</feature>
<protein>
    <submittedName>
        <fullName evidence="8">Transcriptional regulator, TraR/DksA family</fullName>
    </submittedName>
</protein>
<gene>
    <name evidence="8" type="ORF">SAMN04488051_11144</name>
</gene>
<keyword evidence="3" id="KW-0862">Zinc</keyword>
<dbReference type="InterPro" id="IPR000962">
    <property type="entry name" value="Znf_DskA_TraR"/>
</dbReference>
<keyword evidence="1" id="KW-0479">Metal-binding</keyword>
<organism evidence="8 9">
    <name type="scientific">Alkalimonas amylolytica</name>
    <dbReference type="NCBI Taxonomy" id="152573"/>
    <lineage>
        <taxon>Bacteria</taxon>
        <taxon>Pseudomonadati</taxon>
        <taxon>Pseudomonadota</taxon>
        <taxon>Gammaproteobacteria</taxon>
        <taxon>Alkalimonas</taxon>
    </lineage>
</organism>
<dbReference type="InterPro" id="IPR048489">
    <property type="entry name" value="DksA_N"/>
</dbReference>
<evidence type="ECO:0000256" key="2">
    <source>
        <dbReference type="ARBA" id="ARBA00022771"/>
    </source>
</evidence>
<evidence type="ECO:0000256" key="5">
    <source>
        <dbReference type="SAM" id="Coils"/>
    </source>
</evidence>